<dbReference type="Proteomes" id="UP000597656">
    <property type="component" value="Unassembled WGS sequence"/>
</dbReference>
<evidence type="ECO:0000313" key="12">
    <source>
        <dbReference type="Proteomes" id="UP000597656"/>
    </source>
</evidence>
<keyword evidence="6" id="KW-0418">Kinase</keyword>
<feature type="transmembrane region" description="Helical" evidence="9">
    <location>
        <begin position="28"/>
        <end position="45"/>
    </location>
</feature>
<proteinExistence type="predicted"/>
<evidence type="ECO:0000313" key="11">
    <source>
        <dbReference type="EMBL" id="GGM71935.1"/>
    </source>
</evidence>
<evidence type="ECO:0000256" key="6">
    <source>
        <dbReference type="ARBA" id="ARBA00022777"/>
    </source>
</evidence>
<evidence type="ECO:0000256" key="2">
    <source>
        <dbReference type="ARBA" id="ARBA00012438"/>
    </source>
</evidence>
<sequence>MGALRVVALAGCVATALGMSFLMDRNVPPWTVGVCAGLFVAAFLLGRRRAPGWPAILFAAGLIGLTQLVVVGLAVALPWFLGRAAGQQAALAAAEVEAAHLRERTRIAHEVHDMLGHELSLLALQAGALEMTLPPEHQAAAARLRMTASDATERLSALVFLLRDGEPPAVTDLRDLVDRAVAAGMSVEFTVEGDIPSTVERTVHRVVQEALTNAAKHAPRSAVEVRVTSAQGSTVVEVGNEAGPRRGAGSRLGLVALRERVRIAGGTLRVGRGEGRFELVATVPHTGEL</sequence>
<feature type="transmembrane region" description="Helical" evidence="9">
    <location>
        <begin position="57"/>
        <end position="81"/>
    </location>
</feature>
<keyword evidence="9" id="KW-0812">Transmembrane</keyword>
<comment type="catalytic activity">
    <reaction evidence="1">
        <text>ATP + protein L-histidine = ADP + protein N-phospho-L-histidine.</text>
        <dbReference type="EC" id="2.7.13.3"/>
    </reaction>
</comment>
<evidence type="ECO:0000256" key="5">
    <source>
        <dbReference type="ARBA" id="ARBA00022741"/>
    </source>
</evidence>
<comment type="caution">
    <text evidence="11">The sequence shown here is derived from an EMBL/GenBank/DDBJ whole genome shotgun (WGS) entry which is preliminary data.</text>
</comment>
<keyword evidence="3" id="KW-0597">Phosphoprotein</keyword>
<reference evidence="12" key="1">
    <citation type="journal article" date="2019" name="Int. J. Syst. Evol. Microbiol.">
        <title>The Global Catalogue of Microorganisms (GCM) 10K type strain sequencing project: providing services to taxonomists for standard genome sequencing and annotation.</title>
        <authorList>
            <consortium name="The Broad Institute Genomics Platform"/>
            <consortium name="The Broad Institute Genome Sequencing Center for Infectious Disease"/>
            <person name="Wu L."/>
            <person name="Ma J."/>
        </authorList>
    </citation>
    <scope>NUCLEOTIDE SEQUENCE [LARGE SCALE GENOMIC DNA]</scope>
    <source>
        <strain evidence="12">CGMCC 4.7319</strain>
    </source>
</reference>
<dbReference type="EMBL" id="BMNC01000001">
    <property type="protein sequence ID" value="GGM71935.1"/>
    <property type="molecule type" value="Genomic_DNA"/>
</dbReference>
<evidence type="ECO:0000256" key="7">
    <source>
        <dbReference type="ARBA" id="ARBA00022840"/>
    </source>
</evidence>
<keyword evidence="12" id="KW-1185">Reference proteome</keyword>
<organism evidence="11 12">
    <name type="scientific">Lentzea pudingi</name>
    <dbReference type="NCBI Taxonomy" id="1789439"/>
    <lineage>
        <taxon>Bacteria</taxon>
        <taxon>Bacillati</taxon>
        <taxon>Actinomycetota</taxon>
        <taxon>Actinomycetes</taxon>
        <taxon>Pseudonocardiales</taxon>
        <taxon>Pseudonocardiaceae</taxon>
        <taxon>Lentzea</taxon>
    </lineage>
</organism>
<keyword evidence="5" id="KW-0547">Nucleotide-binding</keyword>
<dbReference type="InterPro" id="IPR036890">
    <property type="entry name" value="HATPase_C_sf"/>
</dbReference>
<dbReference type="Pfam" id="PF07730">
    <property type="entry name" value="HisKA_3"/>
    <property type="match status" value="1"/>
</dbReference>
<evidence type="ECO:0000259" key="10">
    <source>
        <dbReference type="Pfam" id="PF07730"/>
    </source>
</evidence>
<gene>
    <name evidence="11" type="ORF">GCM10011609_04620</name>
</gene>
<protein>
    <recommendedName>
        <fullName evidence="2">histidine kinase</fullName>
        <ecNumber evidence="2">2.7.13.3</ecNumber>
    </recommendedName>
</protein>
<evidence type="ECO:0000256" key="1">
    <source>
        <dbReference type="ARBA" id="ARBA00000085"/>
    </source>
</evidence>
<name>A0ABQ2H9V3_9PSEU</name>
<accession>A0ABQ2H9V3</accession>
<dbReference type="CDD" id="cd16917">
    <property type="entry name" value="HATPase_UhpB-NarQ-NarX-like"/>
    <property type="match status" value="1"/>
</dbReference>
<evidence type="ECO:0000256" key="3">
    <source>
        <dbReference type="ARBA" id="ARBA00022553"/>
    </source>
</evidence>
<evidence type="ECO:0000256" key="8">
    <source>
        <dbReference type="ARBA" id="ARBA00023012"/>
    </source>
</evidence>
<dbReference type="SUPFAM" id="SSF55874">
    <property type="entry name" value="ATPase domain of HSP90 chaperone/DNA topoisomerase II/histidine kinase"/>
    <property type="match status" value="1"/>
</dbReference>
<dbReference type="InterPro" id="IPR050482">
    <property type="entry name" value="Sensor_HK_TwoCompSys"/>
</dbReference>
<dbReference type="EC" id="2.7.13.3" evidence="2"/>
<keyword evidence="4" id="KW-0808">Transferase</keyword>
<keyword evidence="9" id="KW-0472">Membrane</keyword>
<evidence type="ECO:0000256" key="4">
    <source>
        <dbReference type="ARBA" id="ARBA00022679"/>
    </source>
</evidence>
<feature type="domain" description="Signal transduction histidine kinase subgroup 3 dimerisation and phosphoacceptor" evidence="10">
    <location>
        <begin position="103"/>
        <end position="165"/>
    </location>
</feature>
<keyword evidence="9" id="KW-1133">Transmembrane helix</keyword>
<keyword evidence="7" id="KW-0067">ATP-binding</keyword>
<dbReference type="PANTHER" id="PTHR24421">
    <property type="entry name" value="NITRATE/NITRITE SENSOR PROTEIN NARX-RELATED"/>
    <property type="match status" value="1"/>
</dbReference>
<dbReference type="Gene3D" id="3.30.565.10">
    <property type="entry name" value="Histidine kinase-like ATPase, C-terminal domain"/>
    <property type="match status" value="1"/>
</dbReference>
<dbReference type="InterPro" id="IPR011712">
    <property type="entry name" value="Sig_transdc_His_kin_sub3_dim/P"/>
</dbReference>
<evidence type="ECO:0000256" key="9">
    <source>
        <dbReference type="SAM" id="Phobius"/>
    </source>
</evidence>
<dbReference type="Gene3D" id="1.20.5.1930">
    <property type="match status" value="1"/>
</dbReference>
<keyword evidence="8" id="KW-0902">Two-component regulatory system</keyword>
<dbReference type="PANTHER" id="PTHR24421:SF10">
    <property type="entry name" value="NITRATE_NITRITE SENSOR PROTEIN NARQ"/>
    <property type="match status" value="1"/>
</dbReference>